<protein>
    <submittedName>
        <fullName evidence="7">RNA polymerase sigma factor</fullName>
    </submittedName>
</protein>
<keyword evidence="4" id="KW-0804">Transcription</keyword>
<organism evidence="7 8">
    <name type="scientific">Thalassoglobus neptunius</name>
    <dbReference type="NCBI Taxonomy" id="1938619"/>
    <lineage>
        <taxon>Bacteria</taxon>
        <taxon>Pseudomonadati</taxon>
        <taxon>Planctomycetota</taxon>
        <taxon>Planctomycetia</taxon>
        <taxon>Planctomycetales</taxon>
        <taxon>Planctomycetaceae</taxon>
        <taxon>Thalassoglobus</taxon>
    </lineage>
</organism>
<proteinExistence type="inferred from homology"/>
<evidence type="ECO:0000256" key="2">
    <source>
        <dbReference type="ARBA" id="ARBA00023015"/>
    </source>
</evidence>
<dbReference type="NCBIfam" id="TIGR02937">
    <property type="entry name" value="sigma70-ECF"/>
    <property type="match status" value="1"/>
</dbReference>
<dbReference type="GO" id="GO:0003677">
    <property type="term" value="F:DNA binding"/>
    <property type="evidence" value="ECO:0007669"/>
    <property type="project" value="InterPro"/>
</dbReference>
<feature type="domain" description="RNA polymerase sigma factor 70 region 4 type 2" evidence="6">
    <location>
        <begin position="169"/>
        <end position="214"/>
    </location>
</feature>
<dbReference type="SUPFAM" id="SSF88946">
    <property type="entry name" value="Sigma2 domain of RNA polymerase sigma factors"/>
    <property type="match status" value="1"/>
</dbReference>
<keyword evidence="3" id="KW-0731">Sigma factor</keyword>
<evidence type="ECO:0000313" key="8">
    <source>
        <dbReference type="Proteomes" id="UP000317243"/>
    </source>
</evidence>
<evidence type="ECO:0000256" key="3">
    <source>
        <dbReference type="ARBA" id="ARBA00023082"/>
    </source>
</evidence>
<dbReference type="InterPro" id="IPR013249">
    <property type="entry name" value="RNA_pol_sigma70_r4_t2"/>
</dbReference>
<dbReference type="InterPro" id="IPR007627">
    <property type="entry name" value="RNA_pol_sigma70_r2"/>
</dbReference>
<dbReference type="InterPro" id="IPR014284">
    <property type="entry name" value="RNA_pol_sigma-70_dom"/>
</dbReference>
<reference evidence="7 8" key="1">
    <citation type="submission" date="2019-02" db="EMBL/GenBank/DDBJ databases">
        <title>Deep-cultivation of Planctomycetes and their phenomic and genomic characterization uncovers novel biology.</title>
        <authorList>
            <person name="Wiegand S."/>
            <person name="Jogler M."/>
            <person name="Boedeker C."/>
            <person name="Pinto D."/>
            <person name="Vollmers J."/>
            <person name="Rivas-Marin E."/>
            <person name="Kohn T."/>
            <person name="Peeters S.H."/>
            <person name="Heuer A."/>
            <person name="Rast P."/>
            <person name="Oberbeckmann S."/>
            <person name="Bunk B."/>
            <person name="Jeske O."/>
            <person name="Meyerdierks A."/>
            <person name="Storesund J.E."/>
            <person name="Kallscheuer N."/>
            <person name="Luecker S."/>
            <person name="Lage O.M."/>
            <person name="Pohl T."/>
            <person name="Merkel B.J."/>
            <person name="Hornburger P."/>
            <person name="Mueller R.-W."/>
            <person name="Bruemmer F."/>
            <person name="Labrenz M."/>
            <person name="Spormann A.M."/>
            <person name="Op Den Camp H."/>
            <person name="Overmann J."/>
            <person name="Amann R."/>
            <person name="Jetten M.S.M."/>
            <person name="Mascher T."/>
            <person name="Medema M.H."/>
            <person name="Devos D.P."/>
            <person name="Kaster A.-K."/>
            <person name="Ovreas L."/>
            <person name="Rohde M."/>
            <person name="Galperin M.Y."/>
            <person name="Jogler C."/>
        </authorList>
    </citation>
    <scope>NUCLEOTIDE SEQUENCE [LARGE SCALE GENOMIC DNA]</scope>
    <source>
        <strain evidence="7 8">KOR42</strain>
    </source>
</reference>
<dbReference type="AlphaFoldDB" id="A0A5C5VWL7"/>
<dbReference type="Gene3D" id="1.10.1740.10">
    <property type="match status" value="1"/>
</dbReference>
<keyword evidence="8" id="KW-1185">Reference proteome</keyword>
<evidence type="ECO:0000259" key="6">
    <source>
        <dbReference type="Pfam" id="PF08281"/>
    </source>
</evidence>
<dbReference type="PANTHER" id="PTHR43133:SF51">
    <property type="entry name" value="RNA POLYMERASE SIGMA FACTOR"/>
    <property type="match status" value="1"/>
</dbReference>
<dbReference type="NCBIfam" id="TIGR02989">
    <property type="entry name" value="Sig-70_gvs1"/>
    <property type="match status" value="1"/>
</dbReference>
<dbReference type="OrthoDB" id="6383365at2"/>
<dbReference type="Gene3D" id="1.10.10.10">
    <property type="entry name" value="Winged helix-like DNA-binding domain superfamily/Winged helix DNA-binding domain"/>
    <property type="match status" value="1"/>
</dbReference>
<dbReference type="PANTHER" id="PTHR43133">
    <property type="entry name" value="RNA POLYMERASE ECF-TYPE SIGMA FACTO"/>
    <property type="match status" value="1"/>
</dbReference>
<comment type="similarity">
    <text evidence="1">Belongs to the sigma-70 factor family. ECF subfamily.</text>
</comment>
<dbReference type="Pfam" id="PF08281">
    <property type="entry name" value="Sigma70_r4_2"/>
    <property type="match status" value="1"/>
</dbReference>
<accession>A0A5C5VWL7</accession>
<dbReference type="InterPro" id="IPR036388">
    <property type="entry name" value="WH-like_DNA-bd_sf"/>
</dbReference>
<evidence type="ECO:0000256" key="1">
    <source>
        <dbReference type="ARBA" id="ARBA00010641"/>
    </source>
</evidence>
<sequence>MPRDLVTQRVFQKLLVRFFAVNLDFVLWFFLKSVISIKKSSTITCPSGLPVMSSSPVAPSEAMIGPDEFVQLVMQHQGRIVGYLVSLLPDRSDVDDLFQEVTTFMWEKRSEFERGTNFGAWACRIAYFKVQEFRRKEHNRRVFFSDELVQLLAEDAAAMGNEFEVQSTALQECLEKLPSQQRDLVLYRFRPDVKLKDVVKMLNRSEVTVRRRLQIIIRNLGTCITSKLA</sequence>
<dbReference type="GO" id="GO:0006352">
    <property type="term" value="P:DNA-templated transcription initiation"/>
    <property type="evidence" value="ECO:0007669"/>
    <property type="project" value="InterPro"/>
</dbReference>
<dbReference type="EMBL" id="SIHI01000038">
    <property type="protein sequence ID" value="TWT42780.1"/>
    <property type="molecule type" value="Genomic_DNA"/>
</dbReference>
<evidence type="ECO:0000259" key="5">
    <source>
        <dbReference type="Pfam" id="PF04542"/>
    </source>
</evidence>
<dbReference type="Proteomes" id="UP000317243">
    <property type="component" value="Unassembled WGS sequence"/>
</dbReference>
<evidence type="ECO:0000256" key="4">
    <source>
        <dbReference type="ARBA" id="ARBA00023163"/>
    </source>
</evidence>
<keyword evidence="2" id="KW-0805">Transcription regulation</keyword>
<comment type="caution">
    <text evidence="7">The sequence shown here is derived from an EMBL/GenBank/DDBJ whole genome shotgun (WGS) entry which is preliminary data.</text>
</comment>
<gene>
    <name evidence="7" type="ORF">KOR42_46350</name>
</gene>
<dbReference type="InterPro" id="IPR039425">
    <property type="entry name" value="RNA_pol_sigma-70-like"/>
</dbReference>
<evidence type="ECO:0000313" key="7">
    <source>
        <dbReference type="EMBL" id="TWT42780.1"/>
    </source>
</evidence>
<dbReference type="SUPFAM" id="SSF88659">
    <property type="entry name" value="Sigma3 and sigma4 domains of RNA polymerase sigma factors"/>
    <property type="match status" value="1"/>
</dbReference>
<dbReference type="Pfam" id="PF04542">
    <property type="entry name" value="Sigma70_r2"/>
    <property type="match status" value="1"/>
</dbReference>
<dbReference type="GO" id="GO:0016987">
    <property type="term" value="F:sigma factor activity"/>
    <property type="evidence" value="ECO:0007669"/>
    <property type="project" value="UniProtKB-KW"/>
</dbReference>
<name>A0A5C5VWL7_9PLAN</name>
<dbReference type="InterPro" id="IPR014331">
    <property type="entry name" value="RNA_pol_sigma70_ECF_RHOBA"/>
</dbReference>
<dbReference type="InterPro" id="IPR013325">
    <property type="entry name" value="RNA_pol_sigma_r2"/>
</dbReference>
<feature type="domain" description="RNA polymerase sigma-70 region 2" evidence="5">
    <location>
        <begin position="72"/>
        <end position="137"/>
    </location>
</feature>
<dbReference type="InterPro" id="IPR013324">
    <property type="entry name" value="RNA_pol_sigma_r3/r4-like"/>
</dbReference>